<keyword evidence="1" id="KW-0808">Transferase</keyword>
<evidence type="ECO:0000313" key="5">
    <source>
        <dbReference type="Proteomes" id="UP001248819"/>
    </source>
</evidence>
<evidence type="ECO:0000259" key="3">
    <source>
        <dbReference type="Pfam" id="PF13439"/>
    </source>
</evidence>
<dbReference type="Proteomes" id="UP001248819">
    <property type="component" value="Unassembled WGS sequence"/>
</dbReference>
<dbReference type="InterPro" id="IPR001296">
    <property type="entry name" value="Glyco_trans_1"/>
</dbReference>
<dbReference type="Pfam" id="PF00534">
    <property type="entry name" value="Glycos_transf_1"/>
    <property type="match status" value="1"/>
</dbReference>
<dbReference type="InterPro" id="IPR028098">
    <property type="entry name" value="Glyco_trans_4-like_N"/>
</dbReference>
<dbReference type="EMBL" id="JAVRHP010000043">
    <property type="protein sequence ID" value="MDT0650419.1"/>
    <property type="molecule type" value="Genomic_DNA"/>
</dbReference>
<protein>
    <submittedName>
        <fullName evidence="4">Glycosyltransferase family 1 protein</fullName>
    </submittedName>
</protein>
<dbReference type="CDD" id="cd03809">
    <property type="entry name" value="GT4_MtfB-like"/>
    <property type="match status" value="1"/>
</dbReference>
<dbReference type="SUPFAM" id="SSF53756">
    <property type="entry name" value="UDP-Glycosyltransferase/glycogen phosphorylase"/>
    <property type="match status" value="1"/>
</dbReference>
<dbReference type="Pfam" id="PF13439">
    <property type="entry name" value="Glyco_transf_4"/>
    <property type="match status" value="1"/>
</dbReference>
<reference evidence="4 5" key="1">
    <citation type="submission" date="2023-09" db="EMBL/GenBank/DDBJ databases">
        <authorList>
            <person name="Rey-Velasco X."/>
        </authorList>
    </citation>
    <scope>NUCLEOTIDE SEQUENCE [LARGE SCALE GENOMIC DNA]</scope>
    <source>
        <strain evidence="4 5">F297</strain>
    </source>
</reference>
<sequence length="391" mass="44792">MKIIFFAHPLFLNHQSMPRFAKMLAEGMKERNHEVEIWSPREYFYRFPFTGNMKKWMGYIDQYIIFPMQVRRKKTGLCSSTLFVFTDHALGPWVNLVKDRPHVVHCHDFLAQHSAENNIAENRTSWTGKQYQALIRKGFSKGKNFISVSERTRKDLAKFCKGVPLRSEMVYNGLNRVFSPGDPLEARAIISREANIPLRNGYILHVGGNQWYKNRTGVVEIYSAWRNSQRERLPLVLIGQSPSEDLIKAYEASPFTDDIVFINSASDEVVSNAYAGAKAFLFPSLAEGFGWPIVEAMASGCPVITTNEAPMTEVGGEAAFYIPKKPLIGSKVELWACDAAEVVNKVMNFNQEERQFWIEKGLKNAYRFDQAKSLDNIEMIYSDILQKFWSL</sequence>
<evidence type="ECO:0000256" key="1">
    <source>
        <dbReference type="ARBA" id="ARBA00022679"/>
    </source>
</evidence>
<accession>A0ABU3CVM2</accession>
<evidence type="ECO:0000313" key="4">
    <source>
        <dbReference type="EMBL" id="MDT0650419.1"/>
    </source>
</evidence>
<dbReference type="PANTHER" id="PTHR46401:SF2">
    <property type="entry name" value="GLYCOSYLTRANSFERASE WBBK-RELATED"/>
    <property type="match status" value="1"/>
</dbReference>
<name>A0ABU3CVM2_9FLAO</name>
<proteinExistence type="predicted"/>
<organism evidence="4 5">
    <name type="scientific">Autumnicola edwardsiae</name>
    <dbReference type="NCBI Taxonomy" id="3075594"/>
    <lineage>
        <taxon>Bacteria</taxon>
        <taxon>Pseudomonadati</taxon>
        <taxon>Bacteroidota</taxon>
        <taxon>Flavobacteriia</taxon>
        <taxon>Flavobacteriales</taxon>
        <taxon>Flavobacteriaceae</taxon>
        <taxon>Autumnicola</taxon>
    </lineage>
</organism>
<comment type="caution">
    <text evidence="4">The sequence shown here is derived from an EMBL/GenBank/DDBJ whole genome shotgun (WGS) entry which is preliminary data.</text>
</comment>
<keyword evidence="5" id="KW-1185">Reference proteome</keyword>
<feature type="domain" description="Glycosyltransferase subfamily 4-like N-terminal" evidence="3">
    <location>
        <begin position="19"/>
        <end position="175"/>
    </location>
</feature>
<dbReference type="Gene3D" id="3.40.50.2000">
    <property type="entry name" value="Glycogen Phosphorylase B"/>
    <property type="match status" value="2"/>
</dbReference>
<gene>
    <name evidence="4" type="ORF">RM529_09695</name>
</gene>
<feature type="domain" description="Glycosyl transferase family 1" evidence="2">
    <location>
        <begin position="190"/>
        <end position="315"/>
    </location>
</feature>
<dbReference type="RefSeq" id="WP_311484600.1">
    <property type="nucleotide sequence ID" value="NZ_JAVRHP010000043.1"/>
</dbReference>
<dbReference type="PANTHER" id="PTHR46401">
    <property type="entry name" value="GLYCOSYLTRANSFERASE WBBK-RELATED"/>
    <property type="match status" value="1"/>
</dbReference>
<evidence type="ECO:0000259" key="2">
    <source>
        <dbReference type="Pfam" id="PF00534"/>
    </source>
</evidence>